<dbReference type="PANTHER" id="PTHR11266:SF113">
    <property type="entry name" value="MEMBRANE PROTEIN, MPV17_PMP22 FAMILY, PUTATIVE (AFU_ORTHOLOGUE AFUA_1G13840)-RELATED"/>
    <property type="match status" value="1"/>
</dbReference>
<evidence type="ECO:0000256" key="2">
    <source>
        <dbReference type="ARBA" id="ARBA00006824"/>
    </source>
</evidence>
<dbReference type="GO" id="GO:0016020">
    <property type="term" value="C:membrane"/>
    <property type="evidence" value="ECO:0007669"/>
    <property type="project" value="UniProtKB-SubCell"/>
</dbReference>
<dbReference type="GeneID" id="70130106"/>
<dbReference type="AlphaFoldDB" id="A0A9P8UVK7"/>
<proteinExistence type="inferred from homology"/>
<dbReference type="InterPro" id="IPR007248">
    <property type="entry name" value="Mpv17_PMP22"/>
</dbReference>
<evidence type="ECO:0000256" key="1">
    <source>
        <dbReference type="ARBA" id="ARBA00004141"/>
    </source>
</evidence>
<accession>A0A9P8UVK7</accession>
<name>A0A9P8UVK7_9PEZI</name>
<comment type="caution">
    <text evidence="8">The sequence shown here is derived from an EMBL/GenBank/DDBJ whole genome shotgun (WGS) entry which is preliminary data.</text>
</comment>
<evidence type="ECO:0000313" key="8">
    <source>
        <dbReference type="EMBL" id="KAH6659188.1"/>
    </source>
</evidence>
<reference evidence="8" key="1">
    <citation type="journal article" date="2021" name="Nat. Commun.">
        <title>Genetic determinants of endophytism in the Arabidopsis root mycobiome.</title>
        <authorList>
            <person name="Mesny F."/>
            <person name="Miyauchi S."/>
            <person name="Thiergart T."/>
            <person name="Pickel B."/>
            <person name="Atanasova L."/>
            <person name="Karlsson M."/>
            <person name="Huettel B."/>
            <person name="Barry K.W."/>
            <person name="Haridas S."/>
            <person name="Chen C."/>
            <person name="Bauer D."/>
            <person name="Andreopoulos W."/>
            <person name="Pangilinan J."/>
            <person name="LaButti K."/>
            <person name="Riley R."/>
            <person name="Lipzen A."/>
            <person name="Clum A."/>
            <person name="Drula E."/>
            <person name="Henrissat B."/>
            <person name="Kohler A."/>
            <person name="Grigoriev I.V."/>
            <person name="Martin F.M."/>
            <person name="Hacquard S."/>
        </authorList>
    </citation>
    <scope>NUCLEOTIDE SEQUENCE</scope>
    <source>
        <strain evidence="8">MPI-SDFR-AT-0073</strain>
    </source>
</reference>
<organism evidence="8 9">
    <name type="scientific">Truncatella angustata</name>
    <dbReference type="NCBI Taxonomy" id="152316"/>
    <lineage>
        <taxon>Eukaryota</taxon>
        <taxon>Fungi</taxon>
        <taxon>Dikarya</taxon>
        <taxon>Ascomycota</taxon>
        <taxon>Pezizomycotina</taxon>
        <taxon>Sordariomycetes</taxon>
        <taxon>Xylariomycetidae</taxon>
        <taxon>Amphisphaeriales</taxon>
        <taxon>Sporocadaceae</taxon>
        <taxon>Truncatella</taxon>
    </lineage>
</organism>
<comment type="similarity">
    <text evidence="2 6">Belongs to the peroxisomal membrane protein PXMP2/4 family.</text>
</comment>
<comment type="subcellular location">
    <subcellularLocation>
        <location evidence="1">Membrane</location>
        <topology evidence="1">Multi-pass membrane protein</topology>
    </subcellularLocation>
</comment>
<protein>
    <submittedName>
        <fullName evidence="8">Uncharacterized protein</fullName>
    </submittedName>
</protein>
<dbReference type="GO" id="GO:0005739">
    <property type="term" value="C:mitochondrion"/>
    <property type="evidence" value="ECO:0007669"/>
    <property type="project" value="TreeGrafter"/>
</dbReference>
<keyword evidence="5" id="KW-0472">Membrane</keyword>
<feature type="compositionally biased region" description="Polar residues" evidence="7">
    <location>
        <begin position="25"/>
        <end position="34"/>
    </location>
</feature>
<dbReference type="RefSeq" id="XP_045963319.1">
    <property type="nucleotide sequence ID" value="XM_046101214.1"/>
</dbReference>
<evidence type="ECO:0000256" key="6">
    <source>
        <dbReference type="RuleBase" id="RU363053"/>
    </source>
</evidence>
<dbReference type="Pfam" id="PF04117">
    <property type="entry name" value="Mpv17_PMP22"/>
    <property type="match status" value="1"/>
</dbReference>
<dbReference type="Proteomes" id="UP000758603">
    <property type="component" value="Unassembled WGS sequence"/>
</dbReference>
<evidence type="ECO:0000256" key="4">
    <source>
        <dbReference type="ARBA" id="ARBA00022989"/>
    </source>
</evidence>
<evidence type="ECO:0000256" key="7">
    <source>
        <dbReference type="SAM" id="MobiDB-lite"/>
    </source>
</evidence>
<evidence type="ECO:0000256" key="3">
    <source>
        <dbReference type="ARBA" id="ARBA00022692"/>
    </source>
</evidence>
<keyword evidence="9" id="KW-1185">Reference proteome</keyword>
<gene>
    <name evidence="8" type="ORF">BKA67DRAFT_543805</name>
</gene>
<dbReference type="EMBL" id="JAGPXC010000001">
    <property type="protein sequence ID" value="KAH6659188.1"/>
    <property type="molecule type" value="Genomic_DNA"/>
</dbReference>
<evidence type="ECO:0000313" key="9">
    <source>
        <dbReference type="Proteomes" id="UP000758603"/>
    </source>
</evidence>
<dbReference type="PANTHER" id="PTHR11266">
    <property type="entry name" value="PEROXISOMAL MEMBRANE PROTEIN 2, PXMP2 MPV17"/>
    <property type="match status" value="1"/>
</dbReference>
<sequence length="263" mass="28705">MLVSHSQAALRRACNLVRSPKPSKRFQSTGSNPGKTAKADEASAITPGAPPTPGDAPTIPLSLWQRLGPVTVAANAFTRANKKRPWVTQVCSSLVIYLLADLNAQRIGGKEYDPVRTRNMLITGAGFSIPGYEWFKALGGWFTFSSKPLSVATRVLFNQFTFAPLINIYFFTMQALLTGADPVERVAEKVPITWLNSWIVWPSVIAFNLAYVPIQFRGIVAGGVSVCWQTYLSIQNKKAEIFEEAKRRAAESTIELGALAAAS</sequence>
<keyword evidence="3" id="KW-0812">Transmembrane</keyword>
<dbReference type="OrthoDB" id="430207at2759"/>
<feature type="region of interest" description="Disordered" evidence="7">
    <location>
        <begin position="19"/>
        <end position="57"/>
    </location>
</feature>
<keyword evidence="4" id="KW-1133">Transmembrane helix</keyword>
<evidence type="ECO:0000256" key="5">
    <source>
        <dbReference type="ARBA" id="ARBA00023136"/>
    </source>
</evidence>